<evidence type="ECO:0000256" key="4">
    <source>
        <dbReference type="ARBA" id="ARBA00022989"/>
    </source>
</evidence>
<dbReference type="PANTHER" id="PTHR45638:SF7">
    <property type="entry name" value="CYCLIC NUCLEOTIDE-GATED ION CHANNEL-LIKE, ISOFORM E"/>
    <property type="match status" value="1"/>
</dbReference>
<feature type="transmembrane region" description="Helical" evidence="11">
    <location>
        <begin position="528"/>
        <end position="548"/>
    </location>
</feature>
<dbReference type="InterPro" id="IPR014710">
    <property type="entry name" value="RmlC-like_jellyroll"/>
</dbReference>
<dbReference type="InterPro" id="IPR050866">
    <property type="entry name" value="CNG_cation_channel"/>
</dbReference>
<dbReference type="Gene3D" id="2.60.120.10">
    <property type="entry name" value="Jelly Rolls"/>
    <property type="match status" value="1"/>
</dbReference>
<feature type="domain" description="Cyclic nucleotide-binding" evidence="12">
    <location>
        <begin position="629"/>
        <end position="749"/>
    </location>
</feature>
<feature type="transmembrane region" description="Helical" evidence="11">
    <location>
        <begin position="315"/>
        <end position="334"/>
    </location>
</feature>
<keyword evidence="4 11" id="KW-1133">Transmembrane helix</keyword>
<dbReference type="WBParaSite" id="MCU_002085-RA">
    <property type="protein sequence ID" value="MCU_002085-RA"/>
    <property type="gene ID" value="MCU_002085"/>
</dbReference>
<evidence type="ECO:0000256" key="8">
    <source>
        <dbReference type="ARBA" id="ARBA00023303"/>
    </source>
</evidence>
<keyword evidence="6 11" id="KW-0472">Membrane</keyword>
<dbReference type="SMART" id="SM00100">
    <property type="entry name" value="cNMP"/>
    <property type="match status" value="1"/>
</dbReference>
<evidence type="ECO:0000256" key="1">
    <source>
        <dbReference type="ARBA" id="ARBA00004141"/>
    </source>
</evidence>
<dbReference type="AlphaFoldDB" id="A0A5K3EP92"/>
<evidence type="ECO:0000256" key="11">
    <source>
        <dbReference type="SAM" id="Phobius"/>
    </source>
</evidence>
<dbReference type="InterPro" id="IPR018490">
    <property type="entry name" value="cNMP-bd_dom_sf"/>
</dbReference>
<evidence type="ECO:0000256" key="5">
    <source>
        <dbReference type="ARBA" id="ARBA00023065"/>
    </source>
</evidence>
<keyword evidence="2" id="KW-0813">Transport</keyword>
<evidence type="ECO:0000313" key="13">
    <source>
        <dbReference type="WBParaSite" id="MCU_002085-RA"/>
    </source>
</evidence>
<evidence type="ECO:0000256" key="9">
    <source>
        <dbReference type="SAM" id="Coils"/>
    </source>
</evidence>
<keyword evidence="7" id="KW-1071">Ligand-gated ion channel</keyword>
<dbReference type="SUPFAM" id="SSF81324">
    <property type="entry name" value="Voltage-gated potassium channels"/>
    <property type="match status" value="1"/>
</dbReference>
<protein>
    <submittedName>
        <fullName evidence="13">Cyclic nucleotide-binding domain-containing protein</fullName>
    </submittedName>
</protein>
<dbReference type="Pfam" id="PF00520">
    <property type="entry name" value="Ion_trans"/>
    <property type="match status" value="1"/>
</dbReference>
<dbReference type="Gene3D" id="1.10.287.70">
    <property type="match status" value="1"/>
</dbReference>
<dbReference type="PROSITE" id="PS50042">
    <property type="entry name" value="CNMP_BINDING_3"/>
    <property type="match status" value="1"/>
</dbReference>
<dbReference type="InterPro" id="IPR018488">
    <property type="entry name" value="cNMP-bd_CS"/>
</dbReference>
<dbReference type="Pfam" id="PF00027">
    <property type="entry name" value="cNMP_binding"/>
    <property type="match status" value="1"/>
</dbReference>
<comment type="subcellular location">
    <subcellularLocation>
        <location evidence="1">Membrane</location>
        <topology evidence="1">Multi-pass membrane protein</topology>
    </subcellularLocation>
</comment>
<feature type="region of interest" description="Disordered" evidence="10">
    <location>
        <begin position="49"/>
        <end position="93"/>
    </location>
</feature>
<keyword evidence="5" id="KW-0406">Ion transport</keyword>
<evidence type="ECO:0000259" key="12">
    <source>
        <dbReference type="PROSITE" id="PS50042"/>
    </source>
</evidence>
<dbReference type="GO" id="GO:0016020">
    <property type="term" value="C:membrane"/>
    <property type="evidence" value="ECO:0007669"/>
    <property type="project" value="UniProtKB-SubCell"/>
</dbReference>
<evidence type="ECO:0000256" key="7">
    <source>
        <dbReference type="ARBA" id="ARBA00023286"/>
    </source>
</evidence>
<feature type="transmembrane region" description="Helical" evidence="11">
    <location>
        <begin position="449"/>
        <end position="470"/>
    </location>
</feature>
<sequence>MSRSISPERFSDNTRFRKYSDFLLPRSISHSVGREHRKLYPFDVTCSSARSPRVTPDSVQFPLNPPASQSLGAEASPHQSERRPATDRLSSSNVNPWRKLRNALLVTSSAVSSIRRNRASRQSNSAFLDYFSPQKHPRENCYFHYTNDHQIVDQSTPNSGTENRFSFEGFTKLTEPSASPEEGEEIQQRSPSDSVSPFPEINKCDAESQSQVLIPGKSLNKSLQKTASSSQSVSIPLEEWSDLKVDGTSQGITSESRVKSRYLNHTRRFCSHLTRHFRHARSADSCYANASFERQRPFEQLKPVKFFCNPQGRFMFVWLGIVALATVYNFWTAIMRQAFHEIQHGRTALWISLDGIADLIYLADIMVQLRTSYLEKGLVVRDARKIATRYLWSRRFACDGLALLPFDLFQSITGIQPLLRFPRFLKCFRAWHWKVMVENRTTYPNAWRVLTLTHVLFLGCHWFASIYYMLSVSGHFKDPWGYPPPTTPELQSLLRKYLQSFYWATVTLTTIGDISEPSQTFQYAFTTLTYLIGVFVFATIVGQVGTIINNRNAARLSFETVLDNAKSYMSAHHVPQRLRNRVLRWYDYAWERRRIIGENDLNGLGSLPEKLKTELALHVHLETLKKVTIFHECRPEFLHDLVLKMRPYIFTPGDLICRQGEVAREMFIIADGVLEVIGKSGLVLKRLEAGDYFGEIGILCINGGGNKRTADVRAVGYAELFVLSREDVLGALADHPDAHTIIIEHATKRLLESKSREDAQITFIQRPTDLTPEDLEATEGIGRDSVLTQPGVLAENRLSSLSAQRDPRASTVSSTPTVEAFPQAFVYMKDILLKRQKDALKSLAALNQFVEEAMFVLTSCSERVLARDERINELMNENNSLKRKLKELNELHPEM</sequence>
<evidence type="ECO:0000256" key="2">
    <source>
        <dbReference type="ARBA" id="ARBA00022448"/>
    </source>
</evidence>
<dbReference type="InterPro" id="IPR005821">
    <property type="entry name" value="Ion_trans_dom"/>
</dbReference>
<keyword evidence="3 11" id="KW-0812">Transmembrane</keyword>
<accession>A0A5K3EP92</accession>
<dbReference type="PROSITE" id="PS00888">
    <property type="entry name" value="CNMP_BINDING_1"/>
    <property type="match status" value="1"/>
</dbReference>
<dbReference type="PROSITE" id="PS00889">
    <property type="entry name" value="CNMP_BINDING_2"/>
    <property type="match status" value="1"/>
</dbReference>
<feature type="coiled-coil region" evidence="9">
    <location>
        <begin position="864"/>
        <end position="891"/>
    </location>
</feature>
<organism evidence="13">
    <name type="scientific">Mesocestoides corti</name>
    <name type="common">Flatworm</name>
    <dbReference type="NCBI Taxonomy" id="53468"/>
    <lineage>
        <taxon>Eukaryota</taxon>
        <taxon>Metazoa</taxon>
        <taxon>Spiralia</taxon>
        <taxon>Lophotrochozoa</taxon>
        <taxon>Platyhelminthes</taxon>
        <taxon>Cestoda</taxon>
        <taxon>Eucestoda</taxon>
        <taxon>Cyclophyllidea</taxon>
        <taxon>Mesocestoididae</taxon>
        <taxon>Mesocestoides</taxon>
    </lineage>
</organism>
<reference evidence="13" key="1">
    <citation type="submission" date="2019-11" db="UniProtKB">
        <authorList>
            <consortium name="WormBaseParasite"/>
        </authorList>
    </citation>
    <scope>IDENTIFICATION</scope>
</reference>
<dbReference type="GO" id="GO:0005221">
    <property type="term" value="F:intracellularly cyclic nucleotide-activated monoatomic cation channel activity"/>
    <property type="evidence" value="ECO:0007669"/>
    <property type="project" value="InterPro"/>
</dbReference>
<dbReference type="Gene3D" id="1.10.287.630">
    <property type="entry name" value="Helix hairpin bin"/>
    <property type="match status" value="1"/>
</dbReference>
<dbReference type="PANTHER" id="PTHR45638">
    <property type="entry name" value="CYCLIC NUCLEOTIDE-GATED CATION CHANNEL SUBUNIT A"/>
    <property type="match status" value="1"/>
</dbReference>
<evidence type="ECO:0000256" key="3">
    <source>
        <dbReference type="ARBA" id="ARBA00022692"/>
    </source>
</evidence>
<evidence type="ECO:0000256" key="10">
    <source>
        <dbReference type="SAM" id="MobiDB-lite"/>
    </source>
</evidence>
<dbReference type="InterPro" id="IPR000595">
    <property type="entry name" value="cNMP-bd_dom"/>
</dbReference>
<keyword evidence="8" id="KW-0407">Ion channel</keyword>
<proteinExistence type="predicted"/>
<dbReference type="SUPFAM" id="SSF51206">
    <property type="entry name" value="cAMP-binding domain-like"/>
    <property type="match status" value="1"/>
</dbReference>
<name>A0A5K3EP92_MESCO</name>
<dbReference type="CDD" id="cd00038">
    <property type="entry name" value="CAP_ED"/>
    <property type="match status" value="1"/>
</dbReference>
<dbReference type="FunFam" id="1.10.287.630:FF:000001">
    <property type="entry name" value="Cyclic nucleotide-gated channel alpha 3"/>
    <property type="match status" value="1"/>
</dbReference>
<keyword evidence="9" id="KW-0175">Coiled coil</keyword>
<dbReference type="GO" id="GO:0044877">
    <property type="term" value="F:protein-containing complex binding"/>
    <property type="evidence" value="ECO:0007669"/>
    <property type="project" value="TreeGrafter"/>
</dbReference>
<evidence type="ECO:0000256" key="6">
    <source>
        <dbReference type="ARBA" id="ARBA00023136"/>
    </source>
</evidence>
<feature type="region of interest" description="Disordered" evidence="10">
    <location>
        <begin position="173"/>
        <end position="201"/>
    </location>
</feature>